<dbReference type="PROSITE" id="PS00662">
    <property type="entry name" value="T2SP_E"/>
    <property type="match status" value="1"/>
</dbReference>
<dbReference type="InterPro" id="IPR001482">
    <property type="entry name" value="T2SS/T4SS_dom"/>
</dbReference>
<dbReference type="Pfam" id="PF00437">
    <property type="entry name" value="T2SSE"/>
    <property type="match status" value="1"/>
</dbReference>
<dbReference type="InterPro" id="IPR050921">
    <property type="entry name" value="T4SS_GSP_E_ATPase"/>
</dbReference>
<name>A0ABS1IZ05_9FIRM</name>
<dbReference type="InterPro" id="IPR003593">
    <property type="entry name" value="AAA+_ATPase"/>
</dbReference>
<organism evidence="3 4">
    <name type="scientific">Catonella massiliensis</name>
    <dbReference type="NCBI Taxonomy" id="2799636"/>
    <lineage>
        <taxon>Bacteria</taxon>
        <taxon>Bacillati</taxon>
        <taxon>Bacillota</taxon>
        <taxon>Clostridia</taxon>
        <taxon>Lachnospirales</taxon>
        <taxon>Lachnospiraceae</taxon>
        <taxon>Catonella</taxon>
    </lineage>
</organism>
<dbReference type="InterPro" id="IPR006321">
    <property type="entry name" value="PilT/PilU"/>
</dbReference>
<evidence type="ECO:0000313" key="4">
    <source>
        <dbReference type="Proteomes" id="UP000604730"/>
    </source>
</evidence>
<dbReference type="PANTHER" id="PTHR30486:SF16">
    <property type="entry name" value="TWITCHING MOTILITY PROTEIN PILT"/>
    <property type="match status" value="1"/>
</dbReference>
<comment type="caution">
    <text evidence="3">The sequence shown here is derived from an EMBL/GenBank/DDBJ whole genome shotgun (WGS) entry which is preliminary data.</text>
</comment>
<evidence type="ECO:0000256" key="1">
    <source>
        <dbReference type="ARBA" id="ARBA00006611"/>
    </source>
</evidence>
<dbReference type="RefSeq" id="WP_208428584.1">
    <property type="nucleotide sequence ID" value="NZ_JAEPRJ010000001.1"/>
</dbReference>
<dbReference type="NCBIfam" id="TIGR01420">
    <property type="entry name" value="pilT_fam"/>
    <property type="match status" value="1"/>
</dbReference>
<gene>
    <name evidence="3" type="ORF">JJN12_04660</name>
</gene>
<dbReference type="SMART" id="SM00382">
    <property type="entry name" value="AAA"/>
    <property type="match status" value="1"/>
</dbReference>
<proteinExistence type="inferred from homology"/>
<dbReference type="Proteomes" id="UP000604730">
    <property type="component" value="Unassembled WGS sequence"/>
</dbReference>
<accession>A0ABS1IZ05</accession>
<comment type="similarity">
    <text evidence="1">Belongs to the GSP E family.</text>
</comment>
<protein>
    <submittedName>
        <fullName evidence="3">Type IV pilus twitching motility protein PilT</fullName>
    </submittedName>
</protein>
<dbReference type="Gene3D" id="3.40.50.300">
    <property type="entry name" value="P-loop containing nucleotide triphosphate hydrolases"/>
    <property type="match status" value="1"/>
</dbReference>
<evidence type="ECO:0000259" key="2">
    <source>
        <dbReference type="PROSITE" id="PS00662"/>
    </source>
</evidence>
<feature type="domain" description="Bacterial type II secretion system protein E" evidence="2">
    <location>
        <begin position="193"/>
        <end position="207"/>
    </location>
</feature>
<dbReference type="InterPro" id="IPR027417">
    <property type="entry name" value="P-loop_NTPase"/>
</dbReference>
<evidence type="ECO:0000313" key="3">
    <source>
        <dbReference type="EMBL" id="MBK5897077.1"/>
    </source>
</evidence>
<reference evidence="3 4" key="1">
    <citation type="submission" date="2021-01" db="EMBL/GenBank/DDBJ databases">
        <title>Isolation and description of Catonella massiliensis sp. nov., a novel Catonella species, isolated from a stable periodontitis subject.</title>
        <authorList>
            <person name="Antezack A."/>
            <person name="Boxberger M."/>
            <person name="La Scola B."/>
            <person name="Monnet-Corti V."/>
        </authorList>
    </citation>
    <scope>NUCLEOTIDE SEQUENCE [LARGE SCALE GENOMIC DNA]</scope>
    <source>
        <strain evidence="3 4">Marseille-Q4567</strain>
    </source>
</reference>
<dbReference type="CDD" id="cd01131">
    <property type="entry name" value="PilT"/>
    <property type="match status" value="1"/>
</dbReference>
<dbReference type="Gene3D" id="3.30.450.90">
    <property type="match status" value="1"/>
</dbReference>
<sequence length="352" mass="39177">MTIEEILRLSQEKRASDIHLSPGSPLMFRIDGEMVPQTDYHLTPEETWGAISYVMSEDDIRNLKEAGELDFAFSLPGLFRVRVNVFSQRGTYAAALRILSFETPTPEKLAIPHSVVKLTHKKRGLVLVTGATGSGKSTTLASLIGEISGRDAKNIITLEDPIEYLHPHKRCIVSQREIGSDTTSYAAALKAALREDPDVILVGEMRDLETIAIAITAAETGHLVFSTLHTNSAADSIERMIDVFPPHQQQQIRVQLAGVLEGVVTQQLLPRIEGKGRLAAYEVMIATHAIRNLIREGKTYQIPSLIQTGKKDGMQSMDDAIYELYVKGRIDEETALRHAFSFERMKQRIGRF</sequence>
<dbReference type="SUPFAM" id="SSF52540">
    <property type="entry name" value="P-loop containing nucleoside triphosphate hydrolases"/>
    <property type="match status" value="1"/>
</dbReference>
<dbReference type="PANTHER" id="PTHR30486">
    <property type="entry name" value="TWITCHING MOTILITY PROTEIN PILT"/>
    <property type="match status" value="1"/>
</dbReference>
<dbReference type="EMBL" id="JAEPRJ010000001">
    <property type="protein sequence ID" value="MBK5897077.1"/>
    <property type="molecule type" value="Genomic_DNA"/>
</dbReference>
<keyword evidence="4" id="KW-1185">Reference proteome</keyword>